<evidence type="ECO:0000259" key="6">
    <source>
        <dbReference type="Pfam" id="PF00171"/>
    </source>
</evidence>
<dbReference type="PANTHER" id="PTHR11699">
    <property type="entry name" value="ALDEHYDE DEHYDROGENASE-RELATED"/>
    <property type="match status" value="1"/>
</dbReference>
<dbReference type="PROSITE" id="PS00687">
    <property type="entry name" value="ALDEHYDE_DEHYDR_GLU"/>
    <property type="match status" value="1"/>
</dbReference>
<name>A0A2W2CEM9_9ACTN</name>
<comment type="similarity">
    <text evidence="1 4">Belongs to the aldehyde dehydrogenase family.</text>
</comment>
<sequence length="480" mass="49746">MTRVRAPGSRGGADGSIRQLVDPATGKPVATVEDETAAAVDRAIAGAEEALTSWRRTTPADRATVLLALADVVDANAAPLAQLESLGTGKPVGMSLGEMTMAADALRFFAGAVRAPVGPAPGTYVTDHTSLLVREPIGVVAGIVPWNYPLLTAVWKIAPALAAGNCVVVKPSELTPLTTLAFAQLAEQQLPPGVLSVVLGTGAVVGAALARHERIGLVSLTGSVAAGQAVSAAAAGSLKRVHLELGGKAPVIVFPDADLDHAVATIATMGFWNAGQECGSATRVLVHESVRGELVARLVRATRELAVGGPADGVEADVGPLISDEHRRRVDRLVRGAVAEGALVSWGGRPVERAGFFYEPTVIENVAPGMEIDRVEIFGPVVTVRAFSSDEEAVAVANDSVYGLAASVWTSSVGRAHRVGHDLEYGTVWINDHLALATEMPWGGFRSSGHGRDLSALALDEYTRTKHIMINTETPAAAGP</sequence>
<evidence type="ECO:0000256" key="4">
    <source>
        <dbReference type="RuleBase" id="RU003345"/>
    </source>
</evidence>
<evidence type="ECO:0000256" key="3">
    <source>
        <dbReference type="PROSITE-ProRule" id="PRU10007"/>
    </source>
</evidence>
<dbReference type="AlphaFoldDB" id="A0A2W2CEM9"/>
<evidence type="ECO:0000313" key="8">
    <source>
        <dbReference type="Proteomes" id="UP000248764"/>
    </source>
</evidence>
<dbReference type="InterPro" id="IPR015590">
    <property type="entry name" value="Aldehyde_DH_dom"/>
</dbReference>
<accession>A0A2W2CEM9</accession>
<dbReference type="FunFam" id="3.40.605.10:FF:000007">
    <property type="entry name" value="NAD/NADP-dependent betaine aldehyde dehydrogenase"/>
    <property type="match status" value="1"/>
</dbReference>
<dbReference type="FunFam" id="3.40.309.10:FF:000009">
    <property type="entry name" value="Aldehyde dehydrogenase A"/>
    <property type="match status" value="1"/>
</dbReference>
<evidence type="ECO:0000256" key="2">
    <source>
        <dbReference type="ARBA" id="ARBA00023002"/>
    </source>
</evidence>
<proteinExistence type="inferred from homology"/>
<feature type="active site" evidence="3">
    <location>
        <position position="244"/>
    </location>
</feature>
<dbReference type="EMBL" id="POTW01000001">
    <property type="protein sequence ID" value="PZF86757.1"/>
    <property type="molecule type" value="Genomic_DNA"/>
</dbReference>
<dbReference type="InterPro" id="IPR029510">
    <property type="entry name" value="Ald_DH_CS_GLU"/>
</dbReference>
<dbReference type="Gene3D" id="3.40.309.10">
    <property type="entry name" value="Aldehyde Dehydrogenase, Chain A, domain 2"/>
    <property type="match status" value="1"/>
</dbReference>
<evidence type="ECO:0000313" key="7">
    <source>
        <dbReference type="EMBL" id="PZF86757.1"/>
    </source>
</evidence>
<dbReference type="InterPro" id="IPR016163">
    <property type="entry name" value="Ald_DH_C"/>
</dbReference>
<dbReference type="Proteomes" id="UP000248764">
    <property type="component" value="Unassembled WGS sequence"/>
</dbReference>
<dbReference type="Pfam" id="PF00171">
    <property type="entry name" value="Aldedh"/>
    <property type="match status" value="1"/>
</dbReference>
<dbReference type="Gene3D" id="3.40.605.10">
    <property type="entry name" value="Aldehyde Dehydrogenase, Chain A, domain 1"/>
    <property type="match status" value="1"/>
</dbReference>
<feature type="domain" description="Aldehyde dehydrogenase" evidence="6">
    <location>
        <begin position="19"/>
        <end position="468"/>
    </location>
</feature>
<keyword evidence="8" id="KW-1185">Reference proteome</keyword>
<feature type="region of interest" description="Disordered" evidence="5">
    <location>
        <begin position="1"/>
        <end position="29"/>
    </location>
</feature>
<evidence type="ECO:0000256" key="1">
    <source>
        <dbReference type="ARBA" id="ARBA00009986"/>
    </source>
</evidence>
<dbReference type="InterPro" id="IPR016161">
    <property type="entry name" value="Ald_DH/histidinol_DH"/>
</dbReference>
<dbReference type="EC" id="1.2.1.19" evidence="7"/>
<comment type="caution">
    <text evidence="7">The sequence shown here is derived from an EMBL/GenBank/DDBJ whole genome shotgun (WGS) entry which is preliminary data.</text>
</comment>
<evidence type="ECO:0000256" key="5">
    <source>
        <dbReference type="SAM" id="MobiDB-lite"/>
    </source>
</evidence>
<protein>
    <submittedName>
        <fullName evidence="7">Gamma-aminobutyraldehyde dehydrogenase</fullName>
        <ecNumber evidence="7">1.2.1.19</ecNumber>
    </submittedName>
</protein>
<gene>
    <name evidence="7" type="ORF">C1I92_00215</name>
</gene>
<organism evidence="7 8">
    <name type="scientific">Jiangella anatolica</name>
    <dbReference type="NCBI Taxonomy" id="2670374"/>
    <lineage>
        <taxon>Bacteria</taxon>
        <taxon>Bacillati</taxon>
        <taxon>Actinomycetota</taxon>
        <taxon>Actinomycetes</taxon>
        <taxon>Jiangellales</taxon>
        <taxon>Jiangellaceae</taxon>
        <taxon>Jiangella</taxon>
    </lineage>
</organism>
<dbReference type="GO" id="GO:0019145">
    <property type="term" value="F:aminobutyraldehyde dehydrogenase (NAD+) activity"/>
    <property type="evidence" value="ECO:0007669"/>
    <property type="project" value="UniProtKB-EC"/>
</dbReference>
<reference evidence="7 8" key="1">
    <citation type="submission" date="2018-01" db="EMBL/GenBank/DDBJ databases">
        <title>Draft genome sequence of Jiangella sp. GTF31.</title>
        <authorList>
            <person name="Sahin N."/>
            <person name="Ay H."/>
            <person name="Saygin H."/>
        </authorList>
    </citation>
    <scope>NUCLEOTIDE SEQUENCE [LARGE SCALE GENOMIC DNA]</scope>
    <source>
        <strain evidence="7 8">GTF31</strain>
    </source>
</reference>
<dbReference type="SUPFAM" id="SSF53720">
    <property type="entry name" value="ALDH-like"/>
    <property type="match status" value="1"/>
</dbReference>
<dbReference type="InterPro" id="IPR016162">
    <property type="entry name" value="Ald_DH_N"/>
</dbReference>
<keyword evidence="2 4" id="KW-0560">Oxidoreductase</keyword>